<keyword evidence="5 6" id="KW-0378">Hydrolase</keyword>
<dbReference type="PROSITE" id="PS00761">
    <property type="entry name" value="SPASE_I_3"/>
    <property type="match status" value="1"/>
</dbReference>
<evidence type="ECO:0000313" key="8">
    <source>
        <dbReference type="EMBL" id="MDO7858161.1"/>
    </source>
</evidence>
<evidence type="ECO:0000259" key="7">
    <source>
        <dbReference type="Pfam" id="PF10502"/>
    </source>
</evidence>
<evidence type="ECO:0000256" key="2">
    <source>
        <dbReference type="ARBA" id="ARBA00009370"/>
    </source>
</evidence>
<evidence type="ECO:0000256" key="5">
    <source>
        <dbReference type="ARBA" id="ARBA00022801"/>
    </source>
</evidence>
<keyword evidence="6" id="KW-0645">Protease</keyword>
<dbReference type="GO" id="GO:0009003">
    <property type="term" value="F:signal peptidase activity"/>
    <property type="evidence" value="ECO:0007669"/>
    <property type="project" value="UniProtKB-EC"/>
</dbReference>
<dbReference type="PANTHER" id="PTHR43390">
    <property type="entry name" value="SIGNAL PEPTIDASE I"/>
    <property type="match status" value="1"/>
</dbReference>
<evidence type="ECO:0000256" key="4">
    <source>
        <dbReference type="ARBA" id="ARBA00019232"/>
    </source>
</evidence>
<protein>
    <recommendedName>
        <fullName evidence="4 6">Signal peptidase I</fullName>
        <ecNumber evidence="3 6">3.4.21.89</ecNumber>
    </recommendedName>
</protein>
<evidence type="ECO:0000256" key="6">
    <source>
        <dbReference type="RuleBase" id="RU362042"/>
    </source>
</evidence>
<gene>
    <name evidence="8" type="primary">lepB</name>
    <name evidence="8" type="ORF">Q5E86_17820</name>
</gene>
<dbReference type="InterPro" id="IPR019757">
    <property type="entry name" value="Pept_S26A_signal_pept_1_Lys-AS"/>
</dbReference>
<organism evidence="8 9">
    <name type="scientific">Providencia huashanensis</name>
    <dbReference type="NCBI Taxonomy" id="3037798"/>
    <lineage>
        <taxon>Bacteria</taxon>
        <taxon>Pseudomonadati</taxon>
        <taxon>Pseudomonadota</taxon>
        <taxon>Gammaproteobacteria</taxon>
        <taxon>Enterobacterales</taxon>
        <taxon>Morganellaceae</taxon>
        <taxon>Providencia</taxon>
    </lineage>
</organism>
<proteinExistence type="inferred from homology"/>
<dbReference type="SUPFAM" id="SSF51306">
    <property type="entry name" value="LexA/Signal peptidase"/>
    <property type="match status" value="1"/>
</dbReference>
<dbReference type="InterPro" id="IPR019758">
    <property type="entry name" value="Pept_S26A_signal_pept_1_CS"/>
</dbReference>
<dbReference type="NCBIfam" id="TIGR02227">
    <property type="entry name" value="sigpep_I_bact"/>
    <property type="match status" value="1"/>
</dbReference>
<comment type="subcellular location">
    <subcellularLocation>
        <location evidence="6">Membrane</location>
        <topology evidence="6">Multi-pass membrane protein</topology>
    </subcellularLocation>
</comment>
<dbReference type="PRINTS" id="PR00727">
    <property type="entry name" value="LEADERPTASE"/>
</dbReference>
<accession>A0ABT9AUB4</accession>
<keyword evidence="9" id="KW-1185">Reference proteome</keyword>
<dbReference type="EMBL" id="JAUQTG010000012">
    <property type="protein sequence ID" value="MDO7858161.1"/>
    <property type="molecule type" value="Genomic_DNA"/>
</dbReference>
<dbReference type="Pfam" id="PF10502">
    <property type="entry name" value="Peptidase_S26"/>
    <property type="match status" value="1"/>
</dbReference>
<name>A0ABT9AUB4_9GAMM</name>
<dbReference type="PANTHER" id="PTHR43390:SF1">
    <property type="entry name" value="CHLOROPLAST PROCESSING PEPTIDASE"/>
    <property type="match status" value="1"/>
</dbReference>
<dbReference type="InterPro" id="IPR036286">
    <property type="entry name" value="LexA/Signal_pep-like_sf"/>
</dbReference>
<dbReference type="InterPro" id="IPR000223">
    <property type="entry name" value="Pept_S26A_signal_pept_1"/>
</dbReference>
<evidence type="ECO:0000256" key="1">
    <source>
        <dbReference type="ARBA" id="ARBA00000677"/>
    </source>
</evidence>
<reference evidence="8" key="2">
    <citation type="journal article" date="2024" name="Int. J. Antimicrob. Agents">
        <title>Identification of a novel Providencia species showing multi-drug-resistant in three patients with hospital-acquired infection.</title>
        <authorList>
            <person name="Yang W."/>
            <person name="Chen J."/>
            <person name="Yang F."/>
            <person name="Ji P."/>
            <person name="Shen S."/>
            <person name="Yin D."/>
            <person name="Hu F."/>
        </authorList>
    </citation>
    <scope>NUCLEOTIDE SEQUENCE</scope>
    <source>
        <strain evidence="8">CRE-138-0111</strain>
    </source>
</reference>
<evidence type="ECO:0000256" key="3">
    <source>
        <dbReference type="ARBA" id="ARBA00013208"/>
    </source>
</evidence>
<evidence type="ECO:0000313" key="9">
    <source>
        <dbReference type="Proteomes" id="UP001176478"/>
    </source>
</evidence>
<reference evidence="8" key="1">
    <citation type="submission" date="2023-07" db="EMBL/GenBank/DDBJ databases">
        <authorList>
            <person name="Yang W."/>
            <person name="Chen J."/>
            <person name="Ji P."/>
            <person name="Hu F."/>
        </authorList>
    </citation>
    <scope>NUCLEOTIDE SEQUENCE</scope>
    <source>
        <strain evidence="8">CRE-138-0111</strain>
    </source>
</reference>
<comment type="catalytic activity">
    <reaction evidence="1 6">
        <text>Cleavage of hydrophobic, N-terminal signal or leader sequences from secreted and periplasmic proteins.</text>
        <dbReference type="EC" id="3.4.21.89"/>
    </reaction>
</comment>
<dbReference type="InterPro" id="IPR019533">
    <property type="entry name" value="Peptidase_S26"/>
</dbReference>
<comment type="similarity">
    <text evidence="2 6">Belongs to the peptidase S26 family.</text>
</comment>
<dbReference type="PROSITE" id="PS00760">
    <property type="entry name" value="SPASE_I_2"/>
    <property type="match status" value="1"/>
</dbReference>
<feature type="domain" description="Peptidase S26" evidence="7">
    <location>
        <begin position="30"/>
        <end position="214"/>
    </location>
</feature>
<dbReference type="EC" id="3.4.21.89" evidence="3 6"/>
<dbReference type="CDD" id="cd06530">
    <property type="entry name" value="S26_SPase_I"/>
    <property type="match status" value="1"/>
</dbReference>
<dbReference type="Proteomes" id="UP001176478">
    <property type="component" value="Unassembled WGS sequence"/>
</dbReference>
<dbReference type="Gene3D" id="2.10.109.10">
    <property type="entry name" value="Umud Fragment, subunit A"/>
    <property type="match status" value="1"/>
</dbReference>
<comment type="caution">
    <text evidence="8">The sequence shown here is derived from an EMBL/GenBank/DDBJ whole genome shotgun (WGS) entry which is preliminary data.</text>
</comment>
<sequence>MNGLGILFVGLVAVLGRDVIKRRKPQPWLVIALALSVTLFVSDRWIGSIYSVPTGSMQPTYKVGDYVTAVRLGELLDDGRLMRGDVAVFKAPSVPRTLYTKRIIGIPGDVVEFDTDKTYRVNGRVLGQKTEEKGGFLVFSACDERTGKPYRFVIDTHAAYVPTKGRWVIPEGYYFMAGDNRDHSWDSRYWENPPGTPKPLRGLVPHDRIHARVIHTLFNFNPFNNYDALDVQMAVIRQGADGARKWWLKSSTRQNHLKWWLNSLVP</sequence>